<dbReference type="KEGG" id="pgri:PgNI_08953"/>
<reference evidence="2 3" key="1">
    <citation type="journal article" date="2019" name="Mol. Biol. Evol.">
        <title>Blast fungal genomes show frequent chromosomal changes, gene gains and losses, and effector gene turnover.</title>
        <authorList>
            <person name="Gomez Luciano L.B."/>
            <person name="Jason Tsai I."/>
            <person name="Chuma I."/>
            <person name="Tosa Y."/>
            <person name="Chen Y.H."/>
            <person name="Li J.Y."/>
            <person name="Li M.Y."/>
            <person name="Jade Lu M.Y."/>
            <person name="Nakayashiki H."/>
            <person name="Li W.H."/>
        </authorList>
    </citation>
    <scope>NUCLEOTIDE SEQUENCE [LARGE SCALE GENOMIC DNA]</scope>
    <source>
        <strain evidence="2 3">NI907</strain>
    </source>
</reference>
<proteinExistence type="predicted"/>
<reference evidence="3" key="2">
    <citation type="submission" date="2019-10" db="EMBL/GenBank/DDBJ databases">
        <authorList>
            <consortium name="NCBI Genome Project"/>
        </authorList>
    </citation>
    <scope>NUCLEOTIDE SEQUENCE</scope>
    <source>
        <strain evidence="3">NI907</strain>
    </source>
</reference>
<accession>A0A6P8AW19</accession>
<dbReference type="Proteomes" id="UP000515153">
    <property type="component" value="Chromosome V"/>
</dbReference>
<sequence length="93" mass="10100">MSSTGHEKYSFGAVHSIARHQVTSPHAAVLGRRAAAIRSTAVRDSSGDVVVVFARVEGRRKCDQHDRVQEDREGDFVVAAGRDEPSQSPDRDG</sequence>
<evidence type="ECO:0000313" key="2">
    <source>
        <dbReference type="Proteomes" id="UP000515153"/>
    </source>
</evidence>
<keyword evidence="2" id="KW-1185">Reference proteome</keyword>
<evidence type="ECO:0000256" key="1">
    <source>
        <dbReference type="SAM" id="MobiDB-lite"/>
    </source>
</evidence>
<evidence type="ECO:0000313" key="3">
    <source>
        <dbReference type="RefSeq" id="XP_030979118.1"/>
    </source>
</evidence>
<dbReference type="RefSeq" id="XP_030979118.1">
    <property type="nucleotide sequence ID" value="XM_031128943.1"/>
</dbReference>
<dbReference type="GeneID" id="41963851"/>
<reference evidence="3" key="3">
    <citation type="submission" date="2025-08" db="UniProtKB">
        <authorList>
            <consortium name="RefSeq"/>
        </authorList>
    </citation>
    <scope>IDENTIFICATION</scope>
    <source>
        <strain evidence="3">NI907</strain>
    </source>
</reference>
<dbReference type="AlphaFoldDB" id="A0A6P8AW19"/>
<protein>
    <submittedName>
        <fullName evidence="3">Uncharacterized protein</fullName>
    </submittedName>
</protein>
<organism evidence="2 3">
    <name type="scientific">Pyricularia grisea</name>
    <name type="common">Crabgrass-specific blast fungus</name>
    <name type="synonym">Magnaporthe grisea</name>
    <dbReference type="NCBI Taxonomy" id="148305"/>
    <lineage>
        <taxon>Eukaryota</taxon>
        <taxon>Fungi</taxon>
        <taxon>Dikarya</taxon>
        <taxon>Ascomycota</taxon>
        <taxon>Pezizomycotina</taxon>
        <taxon>Sordariomycetes</taxon>
        <taxon>Sordariomycetidae</taxon>
        <taxon>Magnaporthales</taxon>
        <taxon>Pyriculariaceae</taxon>
        <taxon>Pyricularia</taxon>
    </lineage>
</organism>
<feature type="region of interest" description="Disordered" evidence="1">
    <location>
        <begin position="61"/>
        <end position="93"/>
    </location>
</feature>
<name>A0A6P8AW19_PYRGI</name>
<gene>
    <name evidence="3" type="ORF">PgNI_08953</name>
</gene>